<dbReference type="RefSeq" id="WP_137449240.1">
    <property type="nucleotide sequence ID" value="NZ_SZZH01000001.1"/>
</dbReference>
<dbReference type="OrthoDB" id="4772953at2"/>
<dbReference type="EMBL" id="SZZH01000001">
    <property type="protein sequence ID" value="TKV61935.1"/>
    <property type="molecule type" value="Genomic_DNA"/>
</dbReference>
<dbReference type="Proteomes" id="UP000306985">
    <property type="component" value="Unassembled WGS sequence"/>
</dbReference>
<name>A0A4V6CSX3_9ACTN</name>
<evidence type="ECO:0000313" key="2">
    <source>
        <dbReference type="EMBL" id="TKV61935.1"/>
    </source>
</evidence>
<feature type="region of interest" description="Disordered" evidence="1">
    <location>
        <begin position="170"/>
        <end position="190"/>
    </location>
</feature>
<reference evidence="2 3" key="1">
    <citation type="submission" date="2019-05" db="EMBL/GenBank/DDBJ databases">
        <title>Nakamurella sp. N5BH11, whole genome shotgun sequence.</title>
        <authorList>
            <person name="Tuo L."/>
        </authorList>
    </citation>
    <scope>NUCLEOTIDE SEQUENCE [LARGE SCALE GENOMIC DNA]</scope>
    <source>
        <strain evidence="2 3">N5BH11</strain>
    </source>
</reference>
<dbReference type="InterPro" id="IPR024495">
    <property type="entry name" value="DUF2771"/>
</dbReference>
<protein>
    <submittedName>
        <fullName evidence="2">DUF2771 family protein</fullName>
    </submittedName>
</protein>
<gene>
    <name evidence="2" type="ORF">FDO65_10520</name>
</gene>
<comment type="caution">
    <text evidence="2">The sequence shown here is derived from an EMBL/GenBank/DDBJ whole genome shotgun (WGS) entry which is preliminary data.</text>
</comment>
<evidence type="ECO:0000256" key="1">
    <source>
        <dbReference type="SAM" id="MobiDB-lite"/>
    </source>
</evidence>
<evidence type="ECO:0000313" key="3">
    <source>
        <dbReference type="Proteomes" id="UP000306985"/>
    </source>
</evidence>
<accession>A0A4V6CSX3</accession>
<proteinExistence type="predicted"/>
<feature type="compositionally biased region" description="Polar residues" evidence="1">
    <location>
        <begin position="173"/>
        <end position="190"/>
    </location>
</feature>
<dbReference type="AlphaFoldDB" id="A0A4V6CSX3"/>
<organism evidence="2 3">
    <name type="scientific">Nakamurella flava</name>
    <dbReference type="NCBI Taxonomy" id="2576308"/>
    <lineage>
        <taxon>Bacteria</taxon>
        <taxon>Bacillati</taxon>
        <taxon>Actinomycetota</taxon>
        <taxon>Actinomycetes</taxon>
        <taxon>Nakamurellales</taxon>
        <taxon>Nakamurellaceae</taxon>
        <taxon>Nakamurella</taxon>
    </lineage>
</organism>
<sequence>MTVTDHPRTAPSPRRSVRWTALGLVPLLGLIAACQAPRPDVTFYGNGTAVDTEPTTWCPVDADKLEIGTCEETGLTELPQLALQPGQPVQVNVPTAIARQPWQIVFRYTTPDGEVGEGRTAVFSDHTLAYTLRPPQPDDLFIRVRVESGILPTANDEFTATQVWELLIRPQAPSDQTSPDFDTENTKGTA</sequence>
<dbReference type="Pfam" id="PF10969">
    <property type="entry name" value="DUF2771"/>
    <property type="match status" value="1"/>
</dbReference>
<keyword evidence="3" id="KW-1185">Reference proteome</keyword>